<dbReference type="EC" id="4.2.2.1" evidence="8"/>
<dbReference type="SUPFAM" id="SSF49863">
    <property type="entry name" value="Hyaluronate lyase-like, C-terminal domain"/>
    <property type="match status" value="1"/>
</dbReference>
<dbReference type="InterPro" id="IPR011013">
    <property type="entry name" value="Gal_mutarotase_sf_dom"/>
</dbReference>
<evidence type="ECO:0000313" key="9">
    <source>
        <dbReference type="Proteomes" id="UP001154095"/>
    </source>
</evidence>
<dbReference type="InterPro" id="IPR038970">
    <property type="entry name" value="Lyase_8"/>
</dbReference>
<sequence>MLKTIDNLTGLPYNHLEKKEVTFMRKPVMFLLTLLLTVTLFPTQQRIEALDVGQPASAAEYFVNSDFSLTENVVPMDESNKTNNKDIGFWSNDLKPQGWMFERYSSSSLDRSQYKADLDQGVMTASSNSQYQTPMSFFKPEKKIKAKPNTTYIVKGSYKTDFKIIANGKPAVVNLNIDQYNQNTLIKPSIEFELPAAPTWTDFEHEFKIESATDFLPVFKFAFIKGSYSIKNISLKEKEIASDIKLTDLNVVQDEMTLAPQAQSVIKPVVEPSDYPVDRLEWSSSNLAIATVDAQGVVTGVSEGLSVITVSDSKSGLNKQINVNVRAPKDTNLFAKNILENGSFEKLVKAPNKGNTSAGNWHQDVGFWDQDLKPESWVFERYKSSNLDASYYSAEMVKSDVKDGSYAAKINLARNDQSALSFFKPQKRYDVKPETTYVYEGWFKTQDLETLNSAQARINLQVDGYAANKFSGVVHADTINASDQWIRFKVEFKTDDKTTQILPVFRMHNTKGSYFLDDLMLYEKPIGATSIQLNDDALDIALNQKVLLPVVTEPNAINKKTLEWSSSDESIVLVDQGSIVGLKAGSAKIRVSSAFDPTIYDEMTVTVLNTNSLPIQSISVASNSIQLDENQLQYLEFEMSPVHANYKDLSFVSKNKNVVAVTEEGLLLPQKQGVTEVQILFGNNVLKIINVEITPSQKNADMQSMIHQWQKRYIGDSSISSSLKDSFKDKVIREGESLYSSMKKTNDYREDLWDNTSATKSSNMTKQFRNLKAVVLAYQMPESTLYQQRDVYEEIVSGMEHLYKVFSYNGNQSVFEGNWWDYQIGSAKAITDSLILLADYMPHQRLESLVNVVESYVPNAVDQMSKKGDIATGANRTDLAMSLLGTALLSEDVSKLERLQNDLVPLFELATSEDGIYEDGSMVQHKTIPYTGGYGSVYLEGVSSLLTLLQPSPWKLDESTYQTLFPVLERGFISMLHEGQLMAMVQGRGMSRAPELMKSSSAYGGGFSMLGNLLFVSEIAPDLFRDKVESVTALWYPNIEKAINPLDHVRDMKHAEQITKALNTQSDPVELEKKVSIFSAMDRVAVHHERYTLGLSMYSNRIANFESFSGENGKGWYTGDGMYYLYTHDDRQFGVSYWPTVNPYRLPGVTLDTRELALSSGERLLSPQSFVGGVEQGSNGTAVMNLDKSNFNQQDLTAQKSYLFLNDKVVLMGSKIQGNSPETIETIFENRIIDTQIGDQFSINGKLMTDTQQKMTVTPNMWAHYESKQHNDAIGYVFLEEAPITFEYETRKGTYKSINTLFGNDKEYENEFVSIRQNHSSKAENDSYAVMILPQYNQAETASLSQANPIHIVRNDASMHAVYDAEQQIIAVNVFEEDQLSLDFDGLPIKELNLKPGSYVFHYEKGILTVSASDPSQAVDTVDVEVVLKDKDIMMRSKSDVKVLTFDLNPKNGQTRTQTVELVKDDNNGNGGITPEKPEVKPEEKPGETPNEKPDVKPGDNKPGDGNGSSNSETDASNDESHLPSTGRAQDMPGFVFLMIGMGVLMILESRRKHQS</sequence>
<dbReference type="Gene3D" id="2.60.40.1080">
    <property type="match status" value="3"/>
</dbReference>
<evidence type="ECO:0000313" key="7">
    <source>
        <dbReference type="EMBL" id="CAH2762257.1"/>
    </source>
</evidence>
<dbReference type="InterPro" id="IPR014718">
    <property type="entry name" value="GH-type_carb-bd"/>
</dbReference>
<dbReference type="Pfam" id="PF08124">
    <property type="entry name" value="Lyase_8_N"/>
    <property type="match status" value="1"/>
</dbReference>
<dbReference type="GO" id="GO:0005975">
    <property type="term" value="P:carbohydrate metabolic process"/>
    <property type="evidence" value="ECO:0007669"/>
    <property type="project" value="InterPro"/>
</dbReference>
<dbReference type="InterPro" id="IPR012970">
    <property type="entry name" value="Lyase_8_alpha_N"/>
</dbReference>
<feature type="domain" description="BIG2" evidence="6">
    <location>
        <begin position="527"/>
        <end position="600"/>
    </location>
</feature>
<dbReference type="SMART" id="SM00635">
    <property type="entry name" value="BID_2"/>
    <property type="match status" value="3"/>
</dbReference>
<dbReference type="PANTHER" id="PTHR38481">
    <property type="entry name" value="HYALURONATE LYASE"/>
    <property type="match status" value="1"/>
</dbReference>
<evidence type="ECO:0000256" key="5">
    <source>
        <dbReference type="SAM" id="MobiDB-lite"/>
    </source>
</evidence>
<feature type="domain" description="BIG2" evidence="6">
    <location>
        <begin position="614"/>
        <end position="691"/>
    </location>
</feature>
<accession>A0AAU9VH72</accession>
<proteinExistence type="inferred from homology"/>
<dbReference type="Gene3D" id="2.60.220.10">
    <property type="entry name" value="Polysaccharide lyase family 8-like, C-terminal"/>
    <property type="match status" value="1"/>
</dbReference>
<organism evidence="8 10">
    <name type="scientific">Erysipelothrix amsterdamensis</name>
    <dbReference type="NCBI Taxonomy" id="2929157"/>
    <lineage>
        <taxon>Bacteria</taxon>
        <taxon>Bacillati</taxon>
        <taxon>Bacillota</taxon>
        <taxon>Erysipelotrichia</taxon>
        <taxon>Erysipelotrichales</taxon>
        <taxon>Erysipelotrichaceae</taxon>
        <taxon>Erysipelothrix</taxon>
    </lineage>
</organism>
<keyword evidence="2" id="KW-0732">Signal</keyword>
<dbReference type="InterPro" id="IPR004103">
    <property type="entry name" value="Lyase_8_C"/>
</dbReference>
<dbReference type="GO" id="GO:0005576">
    <property type="term" value="C:extracellular region"/>
    <property type="evidence" value="ECO:0007669"/>
    <property type="project" value="InterPro"/>
</dbReference>
<dbReference type="Pfam" id="PF02368">
    <property type="entry name" value="Big_2"/>
    <property type="match status" value="1"/>
</dbReference>
<dbReference type="EMBL" id="OW659496">
    <property type="protein sequence ID" value="CAH2762257.1"/>
    <property type="molecule type" value="Genomic_DNA"/>
</dbReference>
<feature type="compositionally biased region" description="Basic and acidic residues" evidence="5">
    <location>
        <begin position="1476"/>
        <end position="1503"/>
    </location>
</feature>
<dbReference type="Proteomes" id="UP001154111">
    <property type="component" value="Chromosome"/>
</dbReference>
<feature type="compositionally biased region" description="Polar residues" evidence="5">
    <location>
        <begin position="1451"/>
        <end position="1460"/>
    </location>
</feature>
<dbReference type="Gene3D" id="2.70.98.10">
    <property type="match status" value="1"/>
</dbReference>
<comment type="similarity">
    <text evidence="1">Belongs to the polysaccharide lyase 8 family.</text>
</comment>
<dbReference type="CDD" id="cd01083">
    <property type="entry name" value="GAG_Lyase"/>
    <property type="match status" value="1"/>
</dbReference>
<gene>
    <name evidence="8" type="ORF">ERYAMS2_01127</name>
    <name evidence="7" type="ORF">ERYAMS_00833</name>
</gene>
<dbReference type="Pfam" id="PF02278">
    <property type="entry name" value="Lyase_8"/>
    <property type="match status" value="1"/>
</dbReference>
<keyword evidence="3 8" id="KW-0456">Lyase</keyword>
<dbReference type="GO" id="GO:0030246">
    <property type="term" value="F:carbohydrate binding"/>
    <property type="evidence" value="ECO:0007669"/>
    <property type="project" value="InterPro"/>
</dbReference>
<dbReference type="SUPFAM" id="SSF49373">
    <property type="entry name" value="Invasin/intimin cell-adhesion fragments"/>
    <property type="match status" value="3"/>
</dbReference>
<dbReference type="InterPro" id="IPR011071">
    <property type="entry name" value="Lyase_8-like_C"/>
</dbReference>
<evidence type="ECO:0000313" key="10">
    <source>
        <dbReference type="Proteomes" id="UP001154111"/>
    </source>
</evidence>
<dbReference type="EMBL" id="OW659477">
    <property type="protein sequence ID" value="CAH2762286.1"/>
    <property type="molecule type" value="Genomic_DNA"/>
</dbReference>
<evidence type="ECO:0000256" key="1">
    <source>
        <dbReference type="ARBA" id="ARBA00006699"/>
    </source>
</evidence>
<feature type="domain" description="BIG2" evidence="6">
    <location>
        <begin position="245"/>
        <end position="322"/>
    </location>
</feature>
<protein>
    <submittedName>
        <fullName evidence="8">Ig-like domain-containing protein</fullName>
        <ecNumber evidence="8">4.2.2.1</ecNumber>
    </submittedName>
</protein>
<dbReference type="Pfam" id="PF02884">
    <property type="entry name" value="Lyase_8_C"/>
    <property type="match status" value="1"/>
</dbReference>
<dbReference type="InterPro" id="IPR003343">
    <property type="entry name" value="Big_2"/>
</dbReference>
<dbReference type="SUPFAM" id="SSF48230">
    <property type="entry name" value="Chondroitin AC/alginate lyase"/>
    <property type="match status" value="1"/>
</dbReference>
<feature type="active site" evidence="4">
    <location>
        <position position="934"/>
    </location>
</feature>
<evidence type="ECO:0000313" key="8">
    <source>
        <dbReference type="EMBL" id="CAH2762286.1"/>
    </source>
</evidence>
<dbReference type="Gene3D" id="2.60.120.260">
    <property type="entry name" value="Galactose-binding domain-like"/>
    <property type="match status" value="2"/>
</dbReference>
<dbReference type="SUPFAM" id="SSF74650">
    <property type="entry name" value="Galactose mutarotase-like"/>
    <property type="match status" value="1"/>
</dbReference>
<keyword evidence="9" id="KW-1185">Reference proteome</keyword>
<dbReference type="PANTHER" id="PTHR38481:SF1">
    <property type="entry name" value="HYALURONATE LYASE"/>
    <property type="match status" value="1"/>
</dbReference>
<feature type="active site" evidence="4">
    <location>
        <position position="988"/>
    </location>
</feature>
<feature type="region of interest" description="Disordered" evidence="5">
    <location>
        <begin position="1449"/>
        <end position="1530"/>
    </location>
</feature>
<feature type="active site" evidence="4">
    <location>
        <position position="925"/>
    </location>
</feature>
<evidence type="ECO:0000256" key="2">
    <source>
        <dbReference type="ARBA" id="ARBA00022729"/>
    </source>
</evidence>
<dbReference type="InterPro" id="IPR003159">
    <property type="entry name" value="Lyase_8_central_dom"/>
</dbReference>
<evidence type="ECO:0000256" key="3">
    <source>
        <dbReference type="ARBA" id="ARBA00023239"/>
    </source>
</evidence>
<dbReference type="Proteomes" id="UP001154095">
    <property type="component" value="Chromosome"/>
</dbReference>
<evidence type="ECO:0000256" key="4">
    <source>
        <dbReference type="PIRSR" id="PIRSR638970-1"/>
    </source>
</evidence>
<dbReference type="GO" id="GO:0030340">
    <property type="term" value="F:hyaluronate lyase activity"/>
    <property type="evidence" value="ECO:0007669"/>
    <property type="project" value="UniProtKB-EC"/>
</dbReference>
<dbReference type="Gene3D" id="1.50.10.100">
    <property type="entry name" value="Chondroitin AC/alginate lyase"/>
    <property type="match status" value="1"/>
</dbReference>
<evidence type="ECO:0000259" key="6">
    <source>
        <dbReference type="SMART" id="SM00635"/>
    </source>
</evidence>
<name>A0AAU9VH72_9FIRM</name>
<reference evidence="8" key="1">
    <citation type="submission" date="2022-04" db="EMBL/GenBank/DDBJ databases">
        <authorList>
            <person name="Forde T."/>
        </authorList>
    </citation>
    <scope>NUCLEOTIDE SEQUENCE</scope>
    <source>
        <strain evidence="8">A18Y016a</strain>
        <strain evidence="7">A18Y020d</strain>
    </source>
</reference>
<dbReference type="InterPro" id="IPR008964">
    <property type="entry name" value="Invasin/intimin_cell_adhesion"/>
</dbReference>
<dbReference type="InterPro" id="IPR008929">
    <property type="entry name" value="Chondroitin_lyas"/>
</dbReference>